<dbReference type="InterPro" id="IPR037035">
    <property type="entry name" value="GK-like_C_sf"/>
</dbReference>
<name>A0A9R1CQN0_9EURY</name>
<evidence type="ECO:0000259" key="2">
    <source>
        <dbReference type="Pfam" id="PF13660"/>
    </source>
</evidence>
<dbReference type="SUPFAM" id="SSF82544">
    <property type="entry name" value="GckA/TtuD-like"/>
    <property type="match status" value="1"/>
</dbReference>
<dbReference type="AlphaFoldDB" id="A0A9R1CQN0"/>
<dbReference type="InterPro" id="IPR038614">
    <property type="entry name" value="GK_N_sf"/>
</dbReference>
<feature type="domain" description="MOFRL-associated" evidence="2">
    <location>
        <begin position="17"/>
        <end position="245"/>
    </location>
</feature>
<dbReference type="Pfam" id="PF13660">
    <property type="entry name" value="DUF4147"/>
    <property type="match status" value="1"/>
</dbReference>
<dbReference type="PANTHER" id="PTHR12227">
    <property type="entry name" value="GLYCERATE KINASE"/>
    <property type="match status" value="1"/>
</dbReference>
<feature type="domain" description="MOFRL" evidence="1">
    <location>
        <begin position="325"/>
        <end position="423"/>
    </location>
</feature>
<gene>
    <name evidence="3" type="ORF">KM295_00995</name>
</gene>
<accession>A0A9R1CQN0</accession>
<dbReference type="Pfam" id="PF05161">
    <property type="entry name" value="MOFRL"/>
    <property type="match status" value="1"/>
</dbReference>
<evidence type="ECO:0000313" key="3">
    <source>
        <dbReference type="EMBL" id="MCQ4332082.1"/>
    </source>
</evidence>
<sequence length="436" mass="43773">MFEHRDRLAATPAHELALDCLAAGIEAARPDRAVERHCSLDGDTLRIRGAEYDLAAYDSLRILGGGKAADDLAAAFEALLGDRVDGGVVVTNEPTADPERVTVRRGEHPTPGEGSVSGARAVLDAAAAADERTLVIAAIAGGGSALLCAPVAGLAVEEMQAATDGLLNAGASIDEINVVRRACSEIKGGGLAAAAAPATVVGVLISDVVGDKLPVIASGPTVPTGTDPAGALEVLDRYDLDVPAVGEYLRAADPEAPADVDVDNHVVVSGRDAVDAAREIAADRGYSTCVLSTRIEGEATAAGRIHAAIGAEAAESGDPLAPPGVVLSGGETTVRVTGDGTGGPNQEFALAAADGLPESAILGAVDTDGEDGSTDAAGALVDAGTVEDPAAARRALEKNDSYGFLEPKGGLLRTGATGTNVNDLRVLVVPENDGDR</sequence>
<reference evidence="3" key="1">
    <citation type="journal article" date="2023" name="Front. Microbiol.">
        <title>Genomic-based phylogenetic and metabolic analyses of the genus Natronomonas, and description of Natronomonas aquatica sp. nov.</title>
        <authorList>
            <person name="Garcia-Roldan A."/>
            <person name="Duran-Viseras A."/>
            <person name="de la Haba R.R."/>
            <person name="Corral P."/>
            <person name="Sanchez-Porro C."/>
            <person name="Ventosa A."/>
        </authorList>
    </citation>
    <scope>NUCLEOTIDE SEQUENCE</scope>
    <source>
        <strain evidence="3">F2-12</strain>
    </source>
</reference>
<proteinExistence type="predicted"/>
<dbReference type="InterPro" id="IPR039760">
    <property type="entry name" value="MOFRL_protein"/>
</dbReference>
<dbReference type="PANTHER" id="PTHR12227:SF0">
    <property type="entry name" value="GLYCERATE KINASE"/>
    <property type="match status" value="1"/>
</dbReference>
<protein>
    <submittedName>
        <fullName evidence="3">DUF4147 domain-containing protein</fullName>
    </submittedName>
</protein>
<comment type="caution">
    <text evidence="3">The sequence shown here is derived from an EMBL/GenBank/DDBJ whole genome shotgun (WGS) entry which is preliminary data.</text>
</comment>
<dbReference type="GO" id="GO:0005737">
    <property type="term" value="C:cytoplasm"/>
    <property type="evidence" value="ECO:0007669"/>
    <property type="project" value="TreeGrafter"/>
</dbReference>
<dbReference type="Gene3D" id="3.40.50.10180">
    <property type="entry name" value="Glycerate kinase, MOFRL-like N-terminal domain"/>
    <property type="match status" value="1"/>
</dbReference>
<dbReference type="InterPro" id="IPR007835">
    <property type="entry name" value="MOFRL"/>
</dbReference>
<dbReference type="EMBL" id="JAHLKM010000001">
    <property type="protein sequence ID" value="MCQ4332082.1"/>
    <property type="molecule type" value="Genomic_DNA"/>
</dbReference>
<dbReference type="Gene3D" id="3.40.1480.10">
    <property type="entry name" value="MOFRL domain"/>
    <property type="match status" value="1"/>
</dbReference>
<dbReference type="Proteomes" id="UP001139494">
    <property type="component" value="Unassembled WGS sequence"/>
</dbReference>
<evidence type="ECO:0000313" key="4">
    <source>
        <dbReference type="Proteomes" id="UP001139494"/>
    </source>
</evidence>
<evidence type="ECO:0000259" key="1">
    <source>
        <dbReference type="Pfam" id="PF05161"/>
    </source>
</evidence>
<dbReference type="GO" id="GO:0008887">
    <property type="term" value="F:glycerate kinase activity"/>
    <property type="evidence" value="ECO:0007669"/>
    <property type="project" value="InterPro"/>
</dbReference>
<keyword evidence="4" id="KW-1185">Reference proteome</keyword>
<organism evidence="3 4">
    <name type="scientific">Natronomonas aquatica</name>
    <dbReference type="NCBI Taxonomy" id="2841590"/>
    <lineage>
        <taxon>Archaea</taxon>
        <taxon>Methanobacteriati</taxon>
        <taxon>Methanobacteriota</taxon>
        <taxon>Stenosarchaea group</taxon>
        <taxon>Halobacteria</taxon>
        <taxon>Halobacteriales</taxon>
        <taxon>Natronomonadaceae</taxon>
        <taxon>Natronomonas</taxon>
    </lineage>
</organism>
<dbReference type="RefSeq" id="WP_256028000.1">
    <property type="nucleotide sequence ID" value="NZ_JAHLKM010000001.1"/>
</dbReference>
<dbReference type="InterPro" id="IPR025286">
    <property type="entry name" value="MOFRL_assoc_dom"/>
</dbReference>